<dbReference type="PANTHER" id="PTHR39639:SF1">
    <property type="entry name" value="DUF262 DOMAIN-CONTAINING PROTEIN"/>
    <property type="match status" value="1"/>
</dbReference>
<dbReference type="Pfam" id="PF03235">
    <property type="entry name" value="GmrSD_N"/>
    <property type="match status" value="1"/>
</dbReference>
<gene>
    <name evidence="2" type="ORF">FHS18_001150</name>
</gene>
<keyword evidence="3" id="KW-1185">Reference proteome</keyword>
<accession>A0A7W5AUN5</accession>
<evidence type="ECO:0000259" key="1">
    <source>
        <dbReference type="Pfam" id="PF03235"/>
    </source>
</evidence>
<dbReference type="InterPro" id="IPR004919">
    <property type="entry name" value="GmrSD_N"/>
</dbReference>
<sequence>MQIQRQSTKITVSEFYENYLLKKYNFDPRYQRKDKVWGVEKQSFLIDTIFKNYPIPPIFLHQRVDTKTGKTRYDVIDGKQRLTAIIEFIGNMIPIPEDFSEGDESKSVLNGKYFKDIEGDVFSDFREQFWTYIIPVEYLDKVTEEMVDNIFDRLNRNGVPLNPQELRKAKYHNSHLLQVIEHLLKIDFWIERTKGLDLARMEDQEFISEILFTVLENTLFDSNQTVLDTLYEKWTKDKITEDDLETFERVTEFLKDLDLDYEKYKITGVSHIYGLWCFANYCILNDVDVHAVKDKIHNMYKRLRSKKTDDPFTQQYKKSMESRTKSRSQRVNRLNALLGFCDLNISSTD</sequence>
<protein>
    <recommendedName>
        <fullName evidence="1">GmrSD restriction endonucleases N-terminal domain-containing protein</fullName>
    </recommendedName>
</protein>
<name>A0A7W5AUN5_9BACL</name>
<evidence type="ECO:0000313" key="3">
    <source>
        <dbReference type="Proteomes" id="UP000570361"/>
    </source>
</evidence>
<feature type="domain" description="GmrSD restriction endonucleases N-terminal" evidence="1">
    <location>
        <begin position="20"/>
        <end position="171"/>
    </location>
</feature>
<dbReference type="EMBL" id="JACHXK010000002">
    <property type="protein sequence ID" value="MBB3109098.1"/>
    <property type="molecule type" value="Genomic_DNA"/>
</dbReference>
<comment type="caution">
    <text evidence="2">The sequence shown here is derived from an EMBL/GenBank/DDBJ whole genome shotgun (WGS) entry which is preliminary data.</text>
</comment>
<evidence type="ECO:0000313" key="2">
    <source>
        <dbReference type="EMBL" id="MBB3109098.1"/>
    </source>
</evidence>
<dbReference type="PANTHER" id="PTHR39639">
    <property type="entry name" value="CHROMOSOME 16, WHOLE GENOME SHOTGUN SEQUENCE"/>
    <property type="match status" value="1"/>
</dbReference>
<organism evidence="2 3">
    <name type="scientific">Paenibacillus phyllosphaerae</name>
    <dbReference type="NCBI Taxonomy" id="274593"/>
    <lineage>
        <taxon>Bacteria</taxon>
        <taxon>Bacillati</taxon>
        <taxon>Bacillota</taxon>
        <taxon>Bacilli</taxon>
        <taxon>Bacillales</taxon>
        <taxon>Paenibacillaceae</taxon>
        <taxon>Paenibacillus</taxon>
    </lineage>
</organism>
<dbReference type="RefSeq" id="WP_183597864.1">
    <property type="nucleotide sequence ID" value="NZ_JACHXK010000002.1"/>
</dbReference>
<dbReference type="AlphaFoldDB" id="A0A7W5AUN5"/>
<dbReference type="Proteomes" id="UP000570361">
    <property type="component" value="Unassembled WGS sequence"/>
</dbReference>
<reference evidence="2 3" key="1">
    <citation type="submission" date="2020-08" db="EMBL/GenBank/DDBJ databases">
        <title>Genomic Encyclopedia of Type Strains, Phase III (KMG-III): the genomes of soil and plant-associated and newly described type strains.</title>
        <authorList>
            <person name="Whitman W."/>
        </authorList>
    </citation>
    <scope>NUCLEOTIDE SEQUENCE [LARGE SCALE GENOMIC DNA]</scope>
    <source>
        <strain evidence="2 3">CECT 5862</strain>
    </source>
</reference>
<proteinExistence type="predicted"/>